<keyword evidence="1" id="KW-0732">Signal</keyword>
<dbReference type="OrthoDB" id="342730at2759"/>
<evidence type="ECO:0000313" key="3">
    <source>
        <dbReference type="EMBL" id="EFC41005.1"/>
    </source>
</evidence>
<dbReference type="Proteomes" id="UP000006671">
    <property type="component" value="Unassembled WGS sequence"/>
</dbReference>
<accession>D2VQ95</accession>
<keyword evidence="4" id="KW-1185">Reference proteome</keyword>
<dbReference type="STRING" id="5762.D2VQ95"/>
<dbReference type="SUPFAM" id="SSF101898">
    <property type="entry name" value="NHL repeat"/>
    <property type="match status" value="1"/>
</dbReference>
<dbReference type="AlphaFoldDB" id="D2VQ95"/>
<dbReference type="InterPro" id="IPR011042">
    <property type="entry name" value="6-blade_b-propeller_TolB-like"/>
</dbReference>
<dbReference type="Gene3D" id="2.120.10.30">
    <property type="entry name" value="TolB, C-terminal domain"/>
    <property type="match status" value="3"/>
</dbReference>
<gene>
    <name evidence="3" type="ORF">NAEGRDRAFT_71070</name>
</gene>
<feature type="domain" description="Teneurin NHL" evidence="2">
    <location>
        <begin position="34"/>
        <end position="87"/>
    </location>
</feature>
<proteinExistence type="predicted"/>
<feature type="chain" id="PRO_5003038750" evidence="1">
    <location>
        <begin position="21"/>
        <end position="185"/>
    </location>
</feature>
<dbReference type="InterPro" id="IPR056822">
    <property type="entry name" value="TEN_NHL"/>
</dbReference>
<sequence length="185" mass="19637">MLKWCVLIIILLSTIFTSHAQYVTQTVAGNGISQSLGDGFLGTQASLNSPRDVALDMYGNMYIAEEKAHKIRFINKTTGIISTLVGNGIAGSVGDGGLAINAQLHLPFSLAIDSTGQNLFISDSGNHVIRHINMTTRIISTVAGTMRSPGFGGDGNIATQALLNTPRGIRLDWKGNIYIAGSVVY</sequence>
<dbReference type="PANTHER" id="PTHR46388">
    <property type="entry name" value="NHL REPEAT-CONTAINING PROTEIN 2"/>
    <property type="match status" value="1"/>
</dbReference>
<evidence type="ECO:0000313" key="4">
    <source>
        <dbReference type="Proteomes" id="UP000006671"/>
    </source>
</evidence>
<dbReference type="InParanoid" id="D2VQ95"/>
<dbReference type="EMBL" id="GG738888">
    <property type="protein sequence ID" value="EFC41005.1"/>
    <property type="molecule type" value="Genomic_DNA"/>
</dbReference>
<name>D2VQ95_NAEGR</name>
<dbReference type="KEGG" id="ngr:NAEGRDRAFT_71070"/>
<protein>
    <submittedName>
        <fullName evidence="3">Predicted protein</fullName>
    </submittedName>
</protein>
<dbReference type="PANTHER" id="PTHR46388:SF2">
    <property type="entry name" value="NHL REPEAT-CONTAINING PROTEIN 2"/>
    <property type="match status" value="1"/>
</dbReference>
<dbReference type="GeneID" id="8855941"/>
<dbReference type="Pfam" id="PF25021">
    <property type="entry name" value="TEN_NHL"/>
    <property type="match status" value="1"/>
</dbReference>
<dbReference type="VEuPathDB" id="AmoebaDB:NAEGRDRAFT_71070"/>
<organism evidence="4">
    <name type="scientific">Naegleria gruberi</name>
    <name type="common">Amoeba</name>
    <dbReference type="NCBI Taxonomy" id="5762"/>
    <lineage>
        <taxon>Eukaryota</taxon>
        <taxon>Discoba</taxon>
        <taxon>Heterolobosea</taxon>
        <taxon>Tetramitia</taxon>
        <taxon>Eutetramitia</taxon>
        <taxon>Vahlkampfiidae</taxon>
        <taxon>Naegleria</taxon>
    </lineage>
</organism>
<evidence type="ECO:0000256" key="1">
    <source>
        <dbReference type="SAM" id="SignalP"/>
    </source>
</evidence>
<dbReference type="RefSeq" id="XP_002673749.1">
    <property type="nucleotide sequence ID" value="XM_002673703.1"/>
</dbReference>
<reference evidence="3 4" key="1">
    <citation type="journal article" date="2010" name="Cell">
        <title>The genome of Naegleria gruberi illuminates early eukaryotic versatility.</title>
        <authorList>
            <person name="Fritz-Laylin L.K."/>
            <person name="Prochnik S.E."/>
            <person name="Ginger M.L."/>
            <person name="Dacks J.B."/>
            <person name="Carpenter M.L."/>
            <person name="Field M.C."/>
            <person name="Kuo A."/>
            <person name="Paredez A."/>
            <person name="Chapman J."/>
            <person name="Pham J."/>
            <person name="Shu S."/>
            <person name="Neupane R."/>
            <person name="Cipriano M."/>
            <person name="Mancuso J."/>
            <person name="Tu H."/>
            <person name="Salamov A."/>
            <person name="Lindquist E."/>
            <person name="Shapiro H."/>
            <person name="Lucas S."/>
            <person name="Grigoriev I.V."/>
            <person name="Cande W.Z."/>
            <person name="Fulton C."/>
            <person name="Rokhsar D.S."/>
            <person name="Dawson S.C."/>
        </authorList>
    </citation>
    <scope>NUCLEOTIDE SEQUENCE [LARGE SCALE GENOMIC DNA]</scope>
    <source>
        <strain evidence="3 4">NEG-M</strain>
    </source>
</reference>
<feature type="signal peptide" evidence="1">
    <location>
        <begin position="1"/>
        <end position="20"/>
    </location>
</feature>
<evidence type="ECO:0000259" key="2">
    <source>
        <dbReference type="Pfam" id="PF25021"/>
    </source>
</evidence>